<dbReference type="AlphaFoldDB" id="A0A9P6NMR5"/>
<feature type="compositionally biased region" description="Pro residues" evidence="1">
    <location>
        <begin position="65"/>
        <end position="81"/>
    </location>
</feature>
<feature type="compositionally biased region" description="Polar residues" evidence="1">
    <location>
        <begin position="661"/>
        <end position="688"/>
    </location>
</feature>
<sequence>MREIRDRRDRTSWTSYPITQHVTQSSTPDTQLHLSYPDPDHSSASNSLSFTTSCHPSVSSAGSPHLPPSPPPSALLPPLPPVYNLQHQHHRLFSPAIGPHRVGDGPQPDQNTVQHYPPPDHLHRQLAPLPPSFTMMSETWYGLIQTPRDAYLLLEACRIGKLHRITRRLTDLERSQIIRPGAVFVWEEKEAGIKRWTDHVRWSPSRVSGAFLIYSELLSASSRDSQPHPNDPLLKQSFSSTTLDGDKLHLIAYYSKAALDSGLLPTPTADSRLREIIVPPGIYPDHRATGGVEDDSARERKRTSLIPRSSNSSLLQTVHSSTSAESASSSVDTARMQPVTPTSASLPNTEHGFSHRSSFTAYSTHRTAPDSKNLCAGEPKYSPPSYFGRIYPISQGVVDTHAPLGERSGRLDPYQQLPDWANSSGVVSSTSDGRGGYGRTGTPGGSVSMGPTLAPLTAWPNEPDRERAHERRLSAPGHSANAGNMHGFHPYVRHNETRSSNKDPRIDQSSGRGQSYEPPTAPGTPNIRPYTLPALHHSQSHSQPSGSMGPPTSTQSESPKSTIGAQAGRSGEHYPSLSPSFGSPGGFYQLHPSVHTNPNEHFGRVESRIQDQKLERRGHQQQGYSTHLQHQHHPHLADPFPPSSPPKPKPRLADEVDHLTQVCSNVDPSNLSHELSQEQPQSTTSLQRSDPMDAHQLTLSMDRYGGFNPQFPTNKEDPEAFVSKSEEPN</sequence>
<feature type="compositionally biased region" description="Low complexity" evidence="1">
    <location>
        <begin position="42"/>
        <end position="64"/>
    </location>
</feature>
<feature type="compositionally biased region" description="Basic and acidic residues" evidence="1">
    <location>
        <begin position="601"/>
        <end position="618"/>
    </location>
</feature>
<feature type="compositionally biased region" description="Polar residues" evidence="1">
    <location>
        <begin position="339"/>
        <end position="348"/>
    </location>
</feature>
<feature type="compositionally biased region" description="Gly residues" evidence="1">
    <location>
        <begin position="433"/>
        <end position="444"/>
    </location>
</feature>
<feature type="compositionally biased region" description="Low complexity" evidence="1">
    <location>
        <begin position="320"/>
        <end position="330"/>
    </location>
</feature>
<feature type="compositionally biased region" description="Basic and acidic residues" evidence="1">
    <location>
        <begin position="493"/>
        <end position="506"/>
    </location>
</feature>
<gene>
    <name evidence="2" type="ORF">CROQUDRAFT_668880</name>
</gene>
<feature type="compositionally biased region" description="Basic and acidic residues" evidence="1">
    <location>
        <begin position="1"/>
        <end position="11"/>
    </location>
</feature>
<dbReference type="GO" id="GO:0003677">
    <property type="term" value="F:DNA binding"/>
    <property type="evidence" value="ECO:0007669"/>
    <property type="project" value="TreeGrafter"/>
</dbReference>
<feature type="compositionally biased region" description="Basic and acidic residues" evidence="1">
    <location>
        <begin position="714"/>
        <end position="729"/>
    </location>
</feature>
<accession>A0A9P6NMR5</accession>
<dbReference type="Proteomes" id="UP000886653">
    <property type="component" value="Unassembled WGS sequence"/>
</dbReference>
<evidence type="ECO:0000256" key="1">
    <source>
        <dbReference type="SAM" id="MobiDB-lite"/>
    </source>
</evidence>
<name>A0A9P6NMR5_9BASI</name>
<feature type="region of interest" description="Disordered" evidence="1">
    <location>
        <begin position="282"/>
        <end position="352"/>
    </location>
</feature>
<comment type="caution">
    <text evidence="2">The sequence shown here is derived from an EMBL/GenBank/DDBJ whole genome shotgun (WGS) entry which is preliminary data.</text>
</comment>
<protein>
    <submittedName>
        <fullName evidence="2">Uncharacterized protein</fullName>
    </submittedName>
</protein>
<feature type="region of interest" description="Disordered" evidence="1">
    <location>
        <begin position="407"/>
        <end position="729"/>
    </location>
</feature>
<feature type="compositionally biased region" description="Basic and acidic residues" evidence="1">
    <location>
        <begin position="462"/>
        <end position="473"/>
    </location>
</feature>
<dbReference type="Pfam" id="PF09729">
    <property type="entry name" value="Gti1_Pac2"/>
    <property type="match status" value="1"/>
</dbReference>
<proteinExistence type="predicted"/>
<dbReference type="InterPro" id="IPR018608">
    <property type="entry name" value="Gti1/Pac2"/>
</dbReference>
<evidence type="ECO:0000313" key="2">
    <source>
        <dbReference type="EMBL" id="KAG0149996.1"/>
    </source>
</evidence>
<dbReference type="EMBL" id="MU167223">
    <property type="protein sequence ID" value="KAG0149996.1"/>
    <property type="molecule type" value="Genomic_DNA"/>
</dbReference>
<feature type="compositionally biased region" description="Low complexity" evidence="1">
    <location>
        <begin position="536"/>
        <end position="551"/>
    </location>
</feature>
<feature type="region of interest" description="Disordered" evidence="1">
    <location>
        <begin position="95"/>
        <end position="127"/>
    </location>
</feature>
<dbReference type="OrthoDB" id="5572844at2759"/>
<organism evidence="2 3">
    <name type="scientific">Cronartium quercuum f. sp. fusiforme G11</name>
    <dbReference type="NCBI Taxonomy" id="708437"/>
    <lineage>
        <taxon>Eukaryota</taxon>
        <taxon>Fungi</taxon>
        <taxon>Dikarya</taxon>
        <taxon>Basidiomycota</taxon>
        <taxon>Pucciniomycotina</taxon>
        <taxon>Pucciniomycetes</taxon>
        <taxon>Pucciniales</taxon>
        <taxon>Coleosporiaceae</taxon>
        <taxon>Cronartium</taxon>
    </lineage>
</organism>
<dbReference type="PANTHER" id="PTHR28027:SF1">
    <property type="entry name" value="CAMP INDEPENDENT REGULATORY PROTEIN (AFU_ORTHOLOGUE AFUA_3G09640)"/>
    <property type="match status" value="1"/>
</dbReference>
<keyword evidence="3" id="KW-1185">Reference proteome</keyword>
<evidence type="ECO:0000313" key="3">
    <source>
        <dbReference type="Proteomes" id="UP000886653"/>
    </source>
</evidence>
<feature type="compositionally biased region" description="Polar residues" evidence="1">
    <location>
        <begin position="12"/>
        <end position="33"/>
    </location>
</feature>
<reference evidence="2" key="1">
    <citation type="submission" date="2013-11" db="EMBL/GenBank/DDBJ databases">
        <title>Genome sequence of the fusiform rust pathogen reveals effectors for host alternation and coevolution with pine.</title>
        <authorList>
            <consortium name="DOE Joint Genome Institute"/>
            <person name="Smith K."/>
            <person name="Pendleton A."/>
            <person name="Kubisiak T."/>
            <person name="Anderson C."/>
            <person name="Salamov A."/>
            <person name="Aerts A."/>
            <person name="Riley R."/>
            <person name="Clum A."/>
            <person name="Lindquist E."/>
            <person name="Ence D."/>
            <person name="Campbell M."/>
            <person name="Kronenberg Z."/>
            <person name="Feau N."/>
            <person name="Dhillon B."/>
            <person name="Hamelin R."/>
            <person name="Burleigh J."/>
            <person name="Smith J."/>
            <person name="Yandell M."/>
            <person name="Nelson C."/>
            <person name="Grigoriev I."/>
            <person name="Davis J."/>
        </authorList>
    </citation>
    <scope>NUCLEOTIDE SEQUENCE</scope>
    <source>
        <strain evidence="2">G11</strain>
    </source>
</reference>
<feature type="region of interest" description="Disordered" evidence="1">
    <location>
        <begin position="1"/>
        <end position="81"/>
    </location>
</feature>
<dbReference type="PANTHER" id="PTHR28027">
    <property type="entry name" value="TRANSCRIPTIONAL REGULATOR MIT1"/>
    <property type="match status" value="1"/>
</dbReference>
<feature type="compositionally biased region" description="Polar residues" evidence="1">
    <location>
        <begin position="306"/>
        <end position="319"/>
    </location>
</feature>
<feature type="compositionally biased region" description="Polar residues" evidence="1">
    <location>
        <begin position="552"/>
        <end position="564"/>
    </location>
</feature>